<evidence type="ECO:0000256" key="9">
    <source>
        <dbReference type="ARBA" id="ARBA00023172"/>
    </source>
</evidence>
<dbReference type="EMBL" id="JAXGFP010000007">
    <property type="protein sequence ID" value="MEG3184893.1"/>
    <property type="molecule type" value="Genomic_DNA"/>
</dbReference>
<dbReference type="PANTHER" id="PTHR47964:SF1">
    <property type="entry name" value="ATP-DEPENDENT DNA HELICASE HOMOLOG RECG, CHLOROPLASTIC"/>
    <property type="match status" value="1"/>
</dbReference>
<dbReference type="InterPro" id="IPR045562">
    <property type="entry name" value="RecG_dom3_C"/>
</dbReference>
<evidence type="ECO:0000256" key="12">
    <source>
        <dbReference type="ARBA" id="ARBA00034617"/>
    </source>
</evidence>
<dbReference type="Pfam" id="PF17191">
    <property type="entry name" value="RecG_wedge"/>
    <property type="match status" value="1"/>
</dbReference>
<dbReference type="SMART" id="SM00490">
    <property type="entry name" value="HELICc"/>
    <property type="match status" value="1"/>
</dbReference>
<evidence type="ECO:0000313" key="19">
    <source>
        <dbReference type="Proteomes" id="UP001355056"/>
    </source>
</evidence>
<keyword evidence="19" id="KW-1185">Reference proteome</keyword>
<evidence type="ECO:0000259" key="17">
    <source>
        <dbReference type="PROSITE" id="PS51194"/>
    </source>
</evidence>
<dbReference type="NCBIfam" id="NF008163">
    <property type="entry name" value="PRK10917.1-1"/>
    <property type="match status" value="1"/>
</dbReference>
<keyword evidence="5 15" id="KW-0378">Hydrolase</keyword>
<evidence type="ECO:0000256" key="3">
    <source>
        <dbReference type="ARBA" id="ARBA00022741"/>
    </source>
</evidence>
<dbReference type="Pfam" id="PF00271">
    <property type="entry name" value="Helicase_C"/>
    <property type="match status" value="1"/>
</dbReference>
<dbReference type="PANTHER" id="PTHR47964">
    <property type="entry name" value="ATP-DEPENDENT DNA HELICASE HOMOLOG RECG, CHLOROPLASTIC"/>
    <property type="match status" value="1"/>
</dbReference>
<dbReference type="InterPro" id="IPR001650">
    <property type="entry name" value="Helicase_C-like"/>
</dbReference>
<keyword evidence="4 15" id="KW-0227">DNA damage</keyword>
<comment type="catalytic activity">
    <reaction evidence="14 15">
        <text>ATP + H2O = ADP + phosphate + H(+)</text>
        <dbReference type="Rhea" id="RHEA:13065"/>
        <dbReference type="ChEBI" id="CHEBI:15377"/>
        <dbReference type="ChEBI" id="CHEBI:15378"/>
        <dbReference type="ChEBI" id="CHEBI:30616"/>
        <dbReference type="ChEBI" id="CHEBI:43474"/>
        <dbReference type="ChEBI" id="CHEBI:456216"/>
        <dbReference type="EC" id="5.6.2.4"/>
    </reaction>
</comment>
<dbReference type="SUPFAM" id="SSF50249">
    <property type="entry name" value="Nucleic acid-binding proteins"/>
    <property type="match status" value="1"/>
</dbReference>
<dbReference type="InterPro" id="IPR047112">
    <property type="entry name" value="RecG/Mfd"/>
</dbReference>
<keyword evidence="3 15" id="KW-0547">Nucleotide-binding</keyword>
<dbReference type="Gene3D" id="2.40.50.140">
    <property type="entry name" value="Nucleic acid-binding proteins"/>
    <property type="match status" value="1"/>
</dbReference>
<name>A0ABU7Z152_9GAMM</name>
<dbReference type="CDD" id="cd04488">
    <property type="entry name" value="RecG_wedge_OBF"/>
    <property type="match status" value="1"/>
</dbReference>
<dbReference type="InterPro" id="IPR004609">
    <property type="entry name" value="ATP-dep_DNA_helicase_RecG"/>
</dbReference>
<comment type="catalytic activity">
    <reaction evidence="12 15">
        <text>Couples ATP hydrolysis with the unwinding of duplex DNA by translocating in the 3'-5' direction.</text>
        <dbReference type="EC" id="5.6.2.4"/>
    </reaction>
</comment>
<dbReference type="SUPFAM" id="SSF52540">
    <property type="entry name" value="P-loop containing nucleoside triphosphate hydrolases"/>
    <property type="match status" value="2"/>
</dbReference>
<dbReference type="RefSeq" id="WP_332617855.1">
    <property type="nucleotide sequence ID" value="NZ_JAXGFP010000007.1"/>
</dbReference>
<comment type="similarity">
    <text evidence="1 15">Belongs to the helicase family. RecG subfamily.</text>
</comment>
<dbReference type="PROSITE" id="PS51192">
    <property type="entry name" value="HELICASE_ATP_BIND_1"/>
    <property type="match status" value="1"/>
</dbReference>
<evidence type="ECO:0000259" key="16">
    <source>
        <dbReference type="PROSITE" id="PS51192"/>
    </source>
</evidence>
<dbReference type="Proteomes" id="UP001355056">
    <property type="component" value="Unassembled WGS sequence"/>
</dbReference>
<evidence type="ECO:0000256" key="5">
    <source>
        <dbReference type="ARBA" id="ARBA00022801"/>
    </source>
</evidence>
<dbReference type="InterPro" id="IPR027417">
    <property type="entry name" value="P-loop_NTPase"/>
</dbReference>
<evidence type="ECO:0000256" key="14">
    <source>
        <dbReference type="ARBA" id="ARBA00048988"/>
    </source>
</evidence>
<evidence type="ECO:0000256" key="1">
    <source>
        <dbReference type="ARBA" id="ARBA00007504"/>
    </source>
</evidence>
<keyword evidence="8" id="KW-0238">DNA-binding</keyword>
<dbReference type="GO" id="GO:0003678">
    <property type="term" value="F:DNA helicase activity"/>
    <property type="evidence" value="ECO:0007669"/>
    <property type="project" value="UniProtKB-EC"/>
</dbReference>
<comment type="function">
    <text evidence="15">Plays a critical role in recombination and DNA repair. Helps process Holliday junction intermediates to mature products by catalyzing branch migration. Has replication fork regression activity, unwinds stalled or blocked replication forks to make a HJ that can be resolved. Has a DNA unwinding activity characteristic of a DNA helicase with 3'-5' polarity.</text>
</comment>
<feature type="domain" description="Helicase C-terminal" evidence="17">
    <location>
        <begin position="496"/>
        <end position="651"/>
    </location>
</feature>
<keyword evidence="11" id="KW-0413">Isomerase</keyword>
<dbReference type="NCBIfam" id="TIGR00643">
    <property type="entry name" value="recG"/>
    <property type="match status" value="1"/>
</dbReference>
<feature type="domain" description="Helicase ATP-binding" evidence="16">
    <location>
        <begin position="293"/>
        <end position="463"/>
    </location>
</feature>
<dbReference type="InterPro" id="IPR014001">
    <property type="entry name" value="Helicase_ATP-bd"/>
</dbReference>
<protein>
    <recommendedName>
        <fullName evidence="2 15">ATP-dependent DNA helicase RecG</fullName>
        <ecNumber evidence="13 15">5.6.2.4</ecNumber>
    </recommendedName>
</protein>
<evidence type="ECO:0000313" key="18">
    <source>
        <dbReference type="EMBL" id="MEG3184893.1"/>
    </source>
</evidence>
<keyword evidence="6 15" id="KW-0347">Helicase</keyword>
<evidence type="ECO:0000256" key="2">
    <source>
        <dbReference type="ARBA" id="ARBA00017846"/>
    </source>
</evidence>
<evidence type="ECO:0000256" key="4">
    <source>
        <dbReference type="ARBA" id="ARBA00022763"/>
    </source>
</evidence>
<dbReference type="PROSITE" id="PS51194">
    <property type="entry name" value="HELICASE_CTER"/>
    <property type="match status" value="1"/>
</dbReference>
<evidence type="ECO:0000256" key="11">
    <source>
        <dbReference type="ARBA" id="ARBA00023235"/>
    </source>
</evidence>
<keyword evidence="10 15" id="KW-0234">DNA repair</keyword>
<sequence>MARRAARPAPALAAVGDTPLTALPGCGPKVAEKLAARALVCLQDLWLQLPRQYEDRTRLTSIRALQPGVAAQVEGRVEAVERGFRYRPMLRVAVSDDSHATVVLRFFHFRAAQVAQFQPGERVRCYGTPRPGQHGLEIVHPSYRVLDATDDELGNQLDPVYPTVEGVGPASLRRLIGLALDRLPAEDALELLPRELRDPLRLPSLREALLVVHRPPRDADVGALLAGTHPAQRRLALEELLAHHLSLRRQRIAQQAHAAPALRDTRLANQLRKALPFRLTGAQQRVFEQILVDLARPSPMLRLVQGDVGSGKTVVAALATMLAAAAGRQAALMAPTELLAEQHLANLRGWLEPLGVRVAWLAGKVTGRARAKVLEQVASGEAQVVVGTHALMQAGVAFHDLALAIVDEQHRFGVHQRLALRDKGAGGSVGASAVVPHQLVMTATPIPRTLAMSAYADLDVSAIDELPPGRTPVQTVALSAERRPELVERIRKACAEGRQAYWVCTLIDDPEETDKPSAAMKIEAQAAQSTFEALSAQLPELRVGLVHGRMKAADKQAAMFAFKAGEIDLLVATTVIEVGVDVPNASLMIIENAERLGLAQLHQLRGRVGRGSAASSCVLLYRSPLSMLARQRLETMRDTNDGFLIAEKDLELRGPGELLGTRQTGLAGFRLADLARDADLLPQVHAMGERLLTESPDVAEAIVARWVGAAARYASA</sequence>
<dbReference type="EC" id="5.6.2.4" evidence="13 15"/>
<accession>A0ABU7Z152</accession>
<dbReference type="NCBIfam" id="NF008168">
    <property type="entry name" value="PRK10917.2-2"/>
    <property type="match status" value="1"/>
</dbReference>
<dbReference type="InterPro" id="IPR011545">
    <property type="entry name" value="DEAD/DEAH_box_helicase_dom"/>
</dbReference>
<evidence type="ECO:0000256" key="13">
    <source>
        <dbReference type="ARBA" id="ARBA00034808"/>
    </source>
</evidence>
<comment type="caution">
    <text evidence="18">The sequence shown here is derived from an EMBL/GenBank/DDBJ whole genome shotgun (WGS) entry which is preliminary data.</text>
</comment>
<evidence type="ECO:0000256" key="7">
    <source>
        <dbReference type="ARBA" id="ARBA00022840"/>
    </source>
</evidence>
<dbReference type="NCBIfam" id="NF008166">
    <property type="entry name" value="PRK10917.1-4"/>
    <property type="match status" value="1"/>
</dbReference>
<evidence type="ECO:0000256" key="10">
    <source>
        <dbReference type="ARBA" id="ARBA00023204"/>
    </source>
</evidence>
<evidence type="ECO:0000256" key="6">
    <source>
        <dbReference type="ARBA" id="ARBA00022806"/>
    </source>
</evidence>
<gene>
    <name evidence="18" type="primary">recG</name>
    <name evidence="18" type="ORF">SNE34_12845</name>
</gene>
<dbReference type="Gene3D" id="3.40.50.300">
    <property type="entry name" value="P-loop containing nucleotide triphosphate hydrolases"/>
    <property type="match status" value="2"/>
</dbReference>
<dbReference type="InterPro" id="IPR012340">
    <property type="entry name" value="NA-bd_OB-fold"/>
</dbReference>
<dbReference type="GO" id="GO:0016787">
    <property type="term" value="F:hydrolase activity"/>
    <property type="evidence" value="ECO:0007669"/>
    <property type="project" value="UniProtKB-KW"/>
</dbReference>
<dbReference type="SMART" id="SM00487">
    <property type="entry name" value="DEXDc"/>
    <property type="match status" value="1"/>
</dbReference>
<proteinExistence type="inferred from homology"/>
<organism evidence="18 19">
    <name type="scientific">Novilysobacter erysipheiresistens</name>
    <dbReference type="NCBI Taxonomy" id="1749332"/>
    <lineage>
        <taxon>Bacteria</taxon>
        <taxon>Pseudomonadati</taxon>
        <taxon>Pseudomonadota</taxon>
        <taxon>Gammaproteobacteria</taxon>
        <taxon>Lysobacterales</taxon>
        <taxon>Lysobacteraceae</taxon>
        <taxon>Novilysobacter</taxon>
    </lineage>
</organism>
<dbReference type="Pfam" id="PF00270">
    <property type="entry name" value="DEAD"/>
    <property type="match status" value="1"/>
</dbReference>
<dbReference type="CDD" id="cd17992">
    <property type="entry name" value="DEXHc_RecG"/>
    <property type="match status" value="1"/>
</dbReference>
<keyword evidence="9 15" id="KW-0233">DNA recombination</keyword>
<keyword evidence="7 15" id="KW-0067">ATP-binding</keyword>
<evidence type="ECO:0000256" key="8">
    <source>
        <dbReference type="ARBA" id="ARBA00023125"/>
    </source>
</evidence>
<evidence type="ECO:0000256" key="15">
    <source>
        <dbReference type="RuleBase" id="RU363016"/>
    </source>
</evidence>
<dbReference type="InterPro" id="IPR033454">
    <property type="entry name" value="RecG_wedge"/>
</dbReference>
<dbReference type="Pfam" id="PF19833">
    <property type="entry name" value="RecG_dom3_C"/>
    <property type="match status" value="1"/>
</dbReference>
<reference evidence="18 19" key="1">
    <citation type="journal article" date="2016" name="Int. J. Syst. Evol. Microbiol.">
        <title>Lysobacter erysipheiresistens sp. nov., an antagonist of powdery mildew, isolated from tobacco-cultivated soil.</title>
        <authorList>
            <person name="Xie B."/>
            <person name="Li T."/>
            <person name="Lin X."/>
            <person name="Wang C.J."/>
            <person name="Chen Y.J."/>
            <person name="Liu W.J."/>
            <person name="Zhao Z.W."/>
        </authorList>
    </citation>
    <scope>NUCLEOTIDE SEQUENCE [LARGE SCALE GENOMIC DNA]</scope>
    <source>
        <strain evidence="18 19">RS-LYSO-3</strain>
    </source>
</reference>